<dbReference type="FunFam" id="3.60.40.10:FF:000112">
    <property type="entry name" value="Ptc6p"/>
    <property type="match status" value="1"/>
</dbReference>
<reference evidence="2 3" key="1">
    <citation type="journal article" date="2004" name="Science">
        <title>The Ashbya gossypii genome as a tool for mapping the ancient Saccharomyces cerevisiae genome.</title>
        <authorList>
            <person name="Dietrich F.S."/>
            <person name="Voegeli S."/>
            <person name="Brachat S."/>
            <person name="Lerch A."/>
            <person name="Gates K."/>
            <person name="Steiner S."/>
            <person name="Mohr C."/>
            <person name="Pohlmann R."/>
            <person name="Luedi P."/>
            <person name="Choi S."/>
            <person name="Wing R.A."/>
            <person name="Flavier A."/>
            <person name="Gaffney T.D."/>
            <person name="Philippsen P."/>
        </authorList>
    </citation>
    <scope>NUCLEOTIDE SEQUENCE [LARGE SCALE GENOMIC DNA]</scope>
    <source>
        <strain evidence="3">ATCC 10895 / CBS 109.51 / FGSC 9923 / NRRL Y-1056</strain>
    </source>
</reference>
<dbReference type="SUPFAM" id="SSF81606">
    <property type="entry name" value="PP2C-like"/>
    <property type="match status" value="1"/>
</dbReference>
<dbReference type="PROSITE" id="PS51746">
    <property type="entry name" value="PPM_2"/>
    <property type="match status" value="1"/>
</dbReference>
<dbReference type="InterPro" id="IPR036457">
    <property type="entry name" value="PPM-type-like_dom_sf"/>
</dbReference>
<name>Q751C9_EREGS</name>
<dbReference type="eggNOG" id="KOG0698">
    <property type="taxonomic scope" value="Eukaryota"/>
</dbReference>
<dbReference type="PANTHER" id="PTHR13832:SF589">
    <property type="entry name" value="[PYRUVATE DEHYDROGENASE [ACETYL-TRANSFERRING]]-PHOSPHATASE 2, MITOCHONDRIAL"/>
    <property type="match status" value="1"/>
</dbReference>
<dbReference type="KEGG" id="ago:AGOS_AGL223C"/>
<evidence type="ECO:0000259" key="1">
    <source>
        <dbReference type="PROSITE" id="PS51746"/>
    </source>
</evidence>
<accession>Q751C9</accession>
<reference evidence="3" key="2">
    <citation type="journal article" date="2013" name="G3 (Bethesda)">
        <title>Genomes of Ashbya fungi isolated from insects reveal four mating-type loci, numerous translocations, lack of transposons, and distinct gene duplications.</title>
        <authorList>
            <person name="Dietrich F.S."/>
            <person name="Voegeli S."/>
            <person name="Kuo S."/>
            <person name="Philippsen P."/>
        </authorList>
    </citation>
    <scope>GENOME REANNOTATION</scope>
    <source>
        <strain evidence="3">ATCC 10895 / CBS 109.51 / FGSC 9923 / NRRL Y-1056</strain>
    </source>
</reference>
<dbReference type="InterPro" id="IPR001932">
    <property type="entry name" value="PPM-type_phosphatase-like_dom"/>
</dbReference>
<dbReference type="GeneID" id="4622737"/>
<dbReference type="STRING" id="284811.Q751C9"/>
<dbReference type="HOGENOM" id="CLU_021251_0_0_1"/>
<dbReference type="OrthoDB" id="416093at2759"/>
<dbReference type="Proteomes" id="UP000000591">
    <property type="component" value="Chromosome VII"/>
</dbReference>
<dbReference type="CDD" id="cd00143">
    <property type="entry name" value="PP2Cc"/>
    <property type="match status" value="1"/>
</dbReference>
<dbReference type="InParanoid" id="Q751C9"/>
<evidence type="ECO:0000313" key="3">
    <source>
        <dbReference type="Proteomes" id="UP000000591"/>
    </source>
</evidence>
<evidence type="ECO:0000313" key="2">
    <source>
        <dbReference type="EMBL" id="AAS54268.1"/>
    </source>
</evidence>
<dbReference type="GO" id="GO:0007165">
    <property type="term" value="P:signal transduction"/>
    <property type="evidence" value="ECO:0000318"/>
    <property type="project" value="GO_Central"/>
</dbReference>
<dbReference type="PANTHER" id="PTHR13832">
    <property type="entry name" value="PROTEIN PHOSPHATASE 2C"/>
    <property type="match status" value="1"/>
</dbReference>
<dbReference type="SMART" id="SM00332">
    <property type="entry name" value="PP2Cc"/>
    <property type="match status" value="1"/>
</dbReference>
<dbReference type="Gene3D" id="3.60.40.10">
    <property type="entry name" value="PPM-type phosphatase domain"/>
    <property type="match status" value="1"/>
</dbReference>
<dbReference type="FunCoup" id="Q751C9">
    <property type="interactions" value="122"/>
</dbReference>
<protein>
    <submittedName>
        <fullName evidence="2">AGL223Cp</fullName>
    </submittedName>
</protein>
<dbReference type="GO" id="GO:0005739">
    <property type="term" value="C:mitochondrion"/>
    <property type="evidence" value="ECO:0000318"/>
    <property type="project" value="GO_Central"/>
</dbReference>
<keyword evidence="3" id="KW-1185">Reference proteome</keyword>
<dbReference type="EMBL" id="AE016820">
    <property type="protein sequence ID" value="AAS54268.1"/>
    <property type="molecule type" value="Genomic_DNA"/>
</dbReference>
<dbReference type="GO" id="GO:0004722">
    <property type="term" value="F:protein serine/threonine phosphatase activity"/>
    <property type="evidence" value="ECO:0000318"/>
    <property type="project" value="GO_Central"/>
</dbReference>
<sequence length="478" mass="53241">MGASQAYIHLRPTNMLVKHGRTGAAASVTGAAGGAGSNHMLRIHLERFPSLIGHSSSRINRRYNEDGYSMRVLKLPSAAAEQQCLSSPEIRHKREHWRTKLPLERSVLNISIFDGHGGGRVSKLLATCLHEWLVKTYPSKRDLFSVLKAYRDRVGGRYWSTIYARRELFYDRFIRSCNTKQEQVLQGGAAPGKILDRSGNIIDKTSLLTELERLRIYLTFLKYDLEQVSGFKATENDMEVTEAAYAGGSTATSIFLTTYDGEPHDESFFVSPESLLKLVVTQVGDTKVVLCDKNGIAHSLVRVHHPDSPRESDRLSGNFQTDSFGDVRFLNNFANTRAFGDRGGKREGLTCEPDIYSYLIGSTRRLPRSEHSKLPFGGDECFLCLITDGVSDLMSDQELVDLITSTVNNRGLKVATPQYCSDEVIRYIMAIGSNTADNATCIVLRLSNWGNWPVIDRTGAIREEKLMASSSGSDRNNV</sequence>
<proteinExistence type="predicted"/>
<gene>
    <name evidence="2" type="ORF">AGOS_AGL223C</name>
</gene>
<dbReference type="OMA" id="LPNWGNW"/>
<organism evidence="2 3">
    <name type="scientific">Eremothecium gossypii (strain ATCC 10895 / CBS 109.51 / FGSC 9923 / NRRL Y-1056)</name>
    <name type="common">Yeast</name>
    <name type="synonym">Ashbya gossypii</name>
    <dbReference type="NCBI Taxonomy" id="284811"/>
    <lineage>
        <taxon>Eukaryota</taxon>
        <taxon>Fungi</taxon>
        <taxon>Dikarya</taxon>
        <taxon>Ascomycota</taxon>
        <taxon>Saccharomycotina</taxon>
        <taxon>Saccharomycetes</taxon>
        <taxon>Saccharomycetales</taxon>
        <taxon>Saccharomycetaceae</taxon>
        <taxon>Eremothecium</taxon>
    </lineage>
</organism>
<dbReference type="InterPro" id="IPR015655">
    <property type="entry name" value="PP2C"/>
</dbReference>
<feature type="domain" description="PPM-type phosphatase" evidence="1">
    <location>
        <begin position="51"/>
        <end position="446"/>
    </location>
</feature>
<dbReference type="AlphaFoldDB" id="Q751C9"/>
<dbReference type="Pfam" id="PF00481">
    <property type="entry name" value="PP2C"/>
    <property type="match status" value="1"/>
</dbReference>
<dbReference type="RefSeq" id="NP_986444.1">
    <property type="nucleotide sequence ID" value="NM_211506.1"/>
</dbReference>